<keyword evidence="4" id="KW-1185">Reference proteome</keyword>
<evidence type="ECO:0000259" key="2">
    <source>
        <dbReference type="Pfam" id="PF17921"/>
    </source>
</evidence>
<dbReference type="Pfam" id="PF17921">
    <property type="entry name" value="Integrase_H2C2"/>
    <property type="match status" value="1"/>
</dbReference>
<sequence length="184" mass="20735">MSFGSSGNSGAILKDTSPPPRIATKTQRTRDNNNNKQSTYTNSLNKLPRAPDNTVSMDKWDDPIPPTAATHRIPGEGCAAKVTLYNQQTTDRWRILNNRLETRLRGDSTASKLYLSATRRAEVLHYMHSTHLVGHPGGKQTMRNMLHNFHWPGMLHNACKYVRECLPYINFKAQHADGEQHQGS</sequence>
<organism evidence="3 4">
    <name type="scientific">Dryococelus australis</name>
    <dbReference type="NCBI Taxonomy" id="614101"/>
    <lineage>
        <taxon>Eukaryota</taxon>
        <taxon>Metazoa</taxon>
        <taxon>Ecdysozoa</taxon>
        <taxon>Arthropoda</taxon>
        <taxon>Hexapoda</taxon>
        <taxon>Insecta</taxon>
        <taxon>Pterygota</taxon>
        <taxon>Neoptera</taxon>
        <taxon>Polyneoptera</taxon>
        <taxon>Phasmatodea</taxon>
        <taxon>Verophasmatodea</taxon>
        <taxon>Anareolatae</taxon>
        <taxon>Phasmatidae</taxon>
        <taxon>Eurycanthinae</taxon>
        <taxon>Dryococelus</taxon>
    </lineage>
</organism>
<dbReference type="EMBL" id="JARBHB010000008">
    <property type="protein sequence ID" value="KAJ8876475.1"/>
    <property type="molecule type" value="Genomic_DNA"/>
</dbReference>
<feature type="domain" description="Integrase zinc-binding" evidence="2">
    <location>
        <begin position="118"/>
        <end position="173"/>
    </location>
</feature>
<dbReference type="Proteomes" id="UP001159363">
    <property type="component" value="Chromosome 7"/>
</dbReference>
<feature type="compositionally biased region" description="Polar residues" evidence="1">
    <location>
        <begin position="34"/>
        <end position="45"/>
    </location>
</feature>
<name>A0ABQ9GWS5_9NEOP</name>
<evidence type="ECO:0000313" key="3">
    <source>
        <dbReference type="EMBL" id="KAJ8876475.1"/>
    </source>
</evidence>
<dbReference type="Gene3D" id="1.10.340.70">
    <property type="match status" value="1"/>
</dbReference>
<feature type="region of interest" description="Disordered" evidence="1">
    <location>
        <begin position="1"/>
        <end position="59"/>
    </location>
</feature>
<protein>
    <recommendedName>
        <fullName evidence="2">Integrase zinc-binding domain-containing protein</fullName>
    </recommendedName>
</protein>
<gene>
    <name evidence="3" type="ORF">PR048_020920</name>
</gene>
<proteinExistence type="predicted"/>
<evidence type="ECO:0000256" key="1">
    <source>
        <dbReference type="SAM" id="MobiDB-lite"/>
    </source>
</evidence>
<reference evidence="3 4" key="1">
    <citation type="submission" date="2023-02" db="EMBL/GenBank/DDBJ databases">
        <title>LHISI_Scaffold_Assembly.</title>
        <authorList>
            <person name="Stuart O.P."/>
            <person name="Cleave R."/>
            <person name="Magrath M.J.L."/>
            <person name="Mikheyev A.S."/>
        </authorList>
    </citation>
    <scope>NUCLEOTIDE SEQUENCE [LARGE SCALE GENOMIC DNA]</scope>
    <source>
        <strain evidence="3">Daus_M_001</strain>
        <tissue evidence="3">Leg muscle</tissue>
    </source>
</reference>
<comment type="caution">
    <text evidence="3">The sequence shown here is derived from an EMBL/GenBank/DDBJ whole genome shotgun (WGS) entry which is preliminary data.</text>
</comment>
<evidence type="ECO:0000313" key="4">
    <source>
        <dbReference type="Proteomes" id="UP001159363"/>
    </source>
</evidence>
<accession>A0ABQ9GWS5</accession>
<dbReference type="InterPro" id="IPR041588">
    <property type="entry name" value="Integrase_H2C2"/>
</dbReference>